<evidence type="ECO:0000313" key="7">
    <source>
        <dbReference type="Proteomes" id="UP001230317"/>
    </source>
</evidence>
<dbReference type="PANTHER" id="PTHR30411:SF0">
    <property type="entry name" value="CYS-TRNA(PRO)_CYS-TRNA(CYS) DEACYLASE YBAK"/>
    <property type="match status" value="1"/>
</dbReference>
<feature type="domain" description="YbaK/aminoacyl-tRNA synthetase-associated" evidence="5">
    <location>
        <begin position="39"/>
        <end position="154"/>
    </location>
</feature>
<dbReference type="Proteomes" id="UP001230317">
    <property type="component" value="Unassembled WGS sequence"/>
</dbReference>
<comment type="caution">
    <text evidence="6">The sequence shown here is derived from an EMBL/GenBank/DDBJ whole genome shotgun (WGS) entry which is preliminary data.</text>
</comment>
<dbReference type="AlphaFoldDB" id="A0AAP4FCG2"/>
<evidence type="ECO:0000256" key="4">
    <source>
        <dbReference type="PIRNR" id="PIRNR006181"/>
    </source>
</evidence>
<evidence type="ECO:0000256" key="1">
    <source>
        <dbReference type="ARBA" id="ARBA00009798"/>
    </source>
</evidence>
<dbReference type="InterPro" id="IPR004369">
    <property type="entry name" value="Prolyl-tRNA_editing_YbaK/EbsC"/>
</dbReference>
<organism evidence="6 7">
    <name type="scientific">Corynebacterium accolens</name>
    <dbReference type="NCBI Taxonomy" id="38284"/>
    <lineage>
        <taxon>Bacteria</taxon>
        <taxon>Bacillati</taxon>
        <taxon>Actinomycetota</taxon>
        <taxon>Actinomycetes</taxon>
        <taxon>Mycobacteriales</taxon>
        <taxon>Corynebacteriaceae</taxon>
        <taxon>Corynebacterium</taxon>
    </lineage>
</organism>
<dbReference type="Pfam" id="PF04073">
    <property type="entry name" value="tRNA_edit"/>
    <property type="match status" value="1"/>
</dbReference>
<protein>
    <recommendedName>
        <fullName evidence="4">Cys-tRNA(Pro)/Cys-tRNA(Cys) deacylase</fullName>
        <ecNumber evidence="4">4.2.-.-</ecNumber>
    </recommendedName>
</protein>
<sequence>MAKKSPHAATPALKVIEDAGVKHSVSTFEAGKDHFGDHAASALDVEPERVLKTLIIDLTAGKGPRRELAVCVIPTTHHLSLKKAAAALGVPKATMAQVHDAEKSSGYVHGGISPLGQKNALPTAIEESAVLFDTVFISGGRRGLDIELNAEDLAHLCGADFADLLADE</sequence>
<dbReference type="EMBL" id="JASNVU010000008">
    <property type="protein sequence ID" value="MDK4335182.1"/>
    <property type="molecule type" value="Genomic_DNA"/>
</dbReference>
<dbReference type="CDD" id="cd00002">
    <property type="entry name" value="YbaK_deacylase"/>
    <property type="match status" value="1"/>
</dbReference>
<dbReference type="GO" id="GO:0016829">
    <property type="term" value="F:lyase activity"/>
    <property type="evidence" value="ECO:0007669"/>
    <property type="project" value="UniProtKB-KW"/>
</dbReference>
<name>A0AAP4FCG2_9CORY</name>
<evidence type="ECO:0000313" key="6">
    <source>
        <dbReference type="EMBL" id="MDK4335182.1"/>
    </source>
</evidence>
<reference evidence="6" key="1">
    <citation type="submission" date="2023-05" db="EMBL/GenBank/DDBJ databases">
        <title>Metabolic capabilities are highly conserved among human nasal-associated Corynebacterium species in pangenomic analyses.</title>
        <authorList>
            <person name="Tran T.H."/>
            <person name="Roberts A.Q."/>
            <person name="Escapa I.F."/>
            <person name="Gao W."/>
            <person name="Conlan S."/>
            <person name="Kong H."/>
            <person name="Segre J.A."/>
            <person name="Kelly M.S."/>
            <person name="Lemon K.P."/>
        </authorList>
    </citation>
    <scope>NUCLEOTIDE SEQUENCE</scope>
    <source>
        <strain evidence="6">KPL2618</strain>
    </source>
</reference>
<dbReference type="GO" id="GO:0006412">
    <property type="term" value="P:translation"/>
    <property type="evidence" value="ECO:0007669"/>
    <property type="project" value="UniProtKB-KW"/>
</dbReference>
<dbReference type="PANTHER" id="PTHR30411">
    <property type="entry name" value="CYTOPLASMIC PROTEIN"/>
    <property type="match status" value="1"/>
</dbReference>
<comment type="similarity">
    <text evidence="1 4">Belongs to the prolyl-tRNA editing family. YbaK/EbsC subfamily.</text>
</comment>
<dbReference type="SUPFAM" id="SSF55826">
    <property type="entry name" value="YbaK/ProRS associated domain"/>
    <property type="match status" value="1"/>
</dbReference>
<dbReference type="NCBIfam" id="TIGR00011">
    <property type="entry name" value="YbaK_EbsC"/>
    <property type="match status" value="1"/>
</dbReference>
<dbReference type="PIRSF" id="PIRSF006181">
    <property type="entry name" value="EbsC_YbaK"/>
    <property type="match status" value="1"/>
</dbReference>
<dbReference type="InterPro" id="IPR036754">
    <property type="entry name" value="YbaK/aa-tRNA-synt-asso_dom_sf"/>
</dbReference>
<accession>A0AAP4FCG2</accession>
<evidence type="ECO:0000256" key="3">
    <source>
        <dbReference type="ARBA" id="ARBA00023239"/>
    </source>
</evidence>
<dbReference type="Gene3D" id="3.90.960.10">
    <property type="entry name" value="YbaK/aminoacyl-tRNA synthetase-associated domain"/>
    <property type="match status" value="1"/>
</dbReference>
<dbReference type="EC" id="4.2.-.-" evidence="4"/>
<proteinExistence type="inferred from homology"/>
<keyword evidence="2 4" id="KW-0648">Protein biosynthesis</keyword>
<evidence type="ECO:0000259" key="5">
    <source>
        <dbReference type="Pfam" id="PF04073"/>
    </source>
</evidence>
<dbReference type="GO" id="GO:0002161">
    <property type="term" value="F:aminoacyl-tRNA deacylase activity"/>
    <property type="evidence" value="ECO:0007669"/>
    <property type="project" value="InterPro"/>
</dbReference>
<keyword evidence="3 4" id="KW-0456">Lyase</keyword>
<dbReference type="InterPro" id="IPR007214">
    <property type="entry name" value="YbaK/aa-tRNA-synth-assoc-dom"/>
</dbReference>
<gene>
    <name evidence="6" type="primary">ybaK</name>
    <name evidence="6" type="ORF">QPX58_07110</name>
</gene>
<dbReference type="RefSeq" id="WP_284642281.1">
    <property type="nucleotide sequence ID" value="NZ_JASNVU010000008.1"/>
</dbReference>
<evidence type="ECO:0000256" key="2">
    <source>
        <dbReference type="ARBA" id="ARBA00022917"/>
    </source>
</evidence>